<dbReference type="PANTHER" id="PTHR35802">
    <property type="entry name" value="PROTEASE SYNTHASE AND SPORULATION PROTEIN PAI 2"/>
    <property type="match status" value="1"/>
</dbReference>
<name>A0ABU3A4R2_9GAMM</name>
<dbReference type="Gene3D" id="2.30.110.10">
    <property type="entry name" value="Electron Transport, Fmn-binding Protein, Chain A"/>
    <property type="match status" value="1"/>
</dbReference>
<evidence type="ECO:0000313" key="2">
    <source>
        <dbReference type="Proteomes" id="UP001266357"/>
    </source>
</evidence>
<reference evidence="1 2" key="1">
    <citation type="submission" date="2023-09" db="EMBL/GenBank/DDBJ databases">
        <authorList>
            <person name="Rey-Velasco X."/>
        </authorList>
    </citation>
    <scope>NUCLEOTIDE SEQUENCE [LARGE SCALE GENOMIC DNA]</scope>
    <source>
        <strain evidence="1 2">W431</strain>
    </source>
</reference>
<dbReference type="Proteomes" id="UP001266357">
    <property type="component" value="Unassembled WGS sequence"/>
</dbReference>
<dbReference type="PIRSF" id="PIRSF010372">
    <property type="entry name" value="PaiB"/>
    <property type="match status" value="1"/>
</dbReference>
<accession>A0ABU3A4R2</accession>
<evidence type="ECO:0000313" key="1">
    <source>
        <dbReference type="EMBL" id="MDT0604863.1"/>
    </source>
</evidence>
<protein>
    <submittedName>
        <fullName evidence="1">FMN-binding negative transcriptional regulator</fullName>
    </submittedName>
</protein>
<comment type="caution">
    <text evidence="1">The sequence shown here is derived from an EMBL/GenBank/DDBJ whole genome shotgun (WGS) entry which is preliminary data.</text>
</comment>
<dbReference type="InterPro" id="IPR007396">
    <property type="entry name" value="TR_PAI2-type"/>
</dbReference>
<proteinExistence type="predicted"/>
<dbReference type="Pfam" id="PF04299">
    <property type="entry name" value="FMN_bind_2"/>
    <property type="match status" value="1"/>
</dbReference>
<organism evidence="1 2">
    <name type="scientific">Thalassotalea castellviae</name>
    <dbReference type="NCBI Taxonomy" id="3075612"/>
    <lineage>
        <taxon>Bacteria</taxon>
        <taxon>Pseudomonadati</taxon>
        <taxon>Pseudomonadota</taxon>
        <taxon>Gammaproteobacteria</taxon>
        <taxon>Alteromonadales</taxon>
        <taxon>Colwelliaceae</taxon>
        <taxon>Thalassotalea</taxon>
    </lineage>
</organism>
<gene>
    <name evidence="1" type="ORF">RM573_14770</name>
</gene>
<dbReference type="PANTHER" id="PTHR35802:SF1">
    <property type="entry name" value="PROTEASE SYNTHASE AND SPORULATION PROTEIN PAI 2"/>
    <property type="match status" value="1"/>
</dbReference>
<dbReference type="EMBL" id="JAVRIF010000009">
    <property type="protein sequence ID" value="MDT0604863.1"/>
    <property type="molecule type" value="Genomic_DNA"/>
</dbReference>
<keyword evidence="2" id="KW-1185">Reference proteome</keyword>
<dbReference type="RefSeq" id="WP_311583749.1">
    <property type="nucleotide sequence ID" value="NZ_JAVRIF010000009.1"/>
</dbReference>
<sequence length="206" mass="23234">MYIPKHFQESNEATLIELIGQFPFASLISKVDSGIEVNHLPFYLEKKEGKKVLFAHIAKANSLWKMKQESEDVLVVFNGPNGYISPNYYPSKQEHGRAVPTWNYIAVHVKGTLKFRHENETKLAIVNHLTNLHEVHQPKPWSVSDAPSHYIEKMLSGIVGIEVEINDMVGKWKVSQNQSLENQQGVVNGLTAEGATQLLSTMITDQ</sequence>
<dbReference type="InterPro" id="IPR012349">
    <property type="entry name" value="Split_barrel_FMN-bd"/>
</dbReference>
<dbReference type="SUPFAM" id="SSF50475">
    <property type="entry name" value="FMN-binding split barrel"/>
    <property type="match status" value="1"/>
</dbReference>